<dbReference type="RefSeq" id="WP_007482129.1">
    <property type="nucleotide sequence ID" value="NZ_JH724310.1"/>
</dbReference>
<keyword evidence="2" id="KW-1185">Reference proteome</keyword>
<evidence type="ECO:0000313" key="2">
    <source>
        <dbReference type="Proteomes" id="UP000005150"/>
    </source>
</evidence>
<protein>
    <submittedName>
        <fullName evidence="1">Uncharacterized protein</fullName>
    </submittedName>
</protein>
<dbReference type="GeneID" id="93114235"/>
<organism evidence="1 2">
    <name type="scientific">Bacteroides salyersiae CL02T12C01</name>
    <dbReference type="NCBI Taxonomy" id="997887"/>
    <lineage>
        <taxon>Bacteria</taxon>
        <taxon>Pseudomonadati</taxon>
        <taxon>Bacteroidota</taxon>
        <taxon>Bacteroidia</taxon>
        <taxon>Bacteroidales</taxon>
        <taxon>Bacteroidaceae</taxon>
        <taxon>Bacteroides</taxon>
    </lineage>
</organism>
<gene>
    <name evidence="1" type="ORF">HMPREF1071_04153</name>
</gene>
<dbReference type="AlphaFoldDB" id="I9HAH5"/>
<comment type="caution">
    <text evidence="1">The sequence shown here is derived from an EMBL/GenBank/DDBJ whole genome shotgun (WGS) entry which is preliminary data.</text>
</comment>
<dbReference type="Proteomes" id="UP000005150">
    <property type="component" value="Unassembled WGS sequence"/>
</dbReference>
<reference evidence="1 2" key="1">
    <citation type="submission" date="2012-02" db="EMBL/GenBank/DDBJ databases">
        <title>The Genome Sequence of Bacteroides salyersiae CL02T12C01.</title>
        <authorList>
            <consortium name="The Broad Institute Genome Sequencing Platform"/>
            <person name="Earl A."/>
            <person name="Ward D."/>
            <person name="Feldgarden M."/>
            <person name="Gevers D."/>
            <person name="Zitomersky N.L."/>
            <person name="Coyne M.J."/>
            <person name="Comstock L.E."/>
            <person name="Young S.K."/>
            <person name="Zeng Q."/>
            <person name="Gargeya S."/>
            <person name="Fitzgerald M."/>
            <person name="Haas B."/>
            <person name="Abouelleil A."/>
            <person name="Alvarado L."/>
            <person name="Arachchi H.M."/>
            <person name="Berlin A."/>
            <person name="Chapman S.B."/>
            <person name="Gearin G."/>
            <person name="Goldberg J."/>
            <person name="Griggs A."/>
            <person name="Gujja S."/>
            <person name="Hansen M."/>
            <person name="Heiman D."/>
            <person name="Howarth C."/>
            <person name="Larimer J."/>
            <person name="Lui A."/>
            <person name="MacDonald P.J.P."/>
            <person name="McCowen C."/>
            <person name="Montmayeur A."/>
            <person name="Murphy C."/>
            <person name="Neiman D."/>
            <person name="Pearson M."/>
            <person name="Priest M."/>
            <person name="Roberts A."/>
            <person name="Saif S."/>
            <person name="Shea T."/>
            <person name="Sisk P."/>
            <person name="Stolte C."/>
            <person name="Sykes S."/>
            <person name="Wortman J."/>
            <person name="Nusbaum C."/>
            <person name="Birren B."/>
        </authorList>
    </citation>
    <scope>NUCLEOTIDE SEQUENCE [LARGE SCALE GENOMIC DNA]</scope>
    <source>
        <strain evidence="1 2">CL02T12C01</strain>
    </source>
</reference>
<dbReference type="EMBL" id="AGXV01000050">
    <property type="protein sequence ID" value="EIY56704.1"/>
    <property type="molecule type" value="Genomic_DNA"/>
</dbReference>
<accession>I9HAH5</accession>
<dbReference type="PATRIC" id="fig|997887.3.peg.4333"/>
<name>I9HAH5_9BACE</name>
<proteinExistence type="predicted"/>
<dbReference type="HOGENOM" id="CLU_2535671_0_0_10"/>
<evidence type="ECO:0000313" key="1">
    <source>
        <dbReference type="EMBL" id="EIY56704.1"/>
    </source>
</evidence>
<sequence>MKKSLALLGRLTGISPVKDICPVPKSDRDFSIEGVVIEQTELYNKKNESGIDVADLNTGICIMYTENIDNMIMSVKIVNNINI</sequence>